<dbReference type="RefSeq" id="WP_369209588.1">
    <property type="nucleotide sequence ID" value="NZ_JBFNXQ010000086.1"/>
</dbReference>
<feature type="compositionally biased region" description="Polar residues" evidence="2">
    <location>
        <begin position="1"/>
        <end position="11"/>
    </location>
</feature>
<dbReference type="Proteomes" id="UP001560045">
    <property type="component" value="Unassembled WGS sequence"/>
</dbReference>
<proteinExistence type="predicted"/>
<dbReference type="PANTHER" id="PTHR43188:SF1">
    <property type="entry name" value="ACYL-COA DEHYDROGENASE"/>
    <property type="match status" value="1"/>
</dbReference>
<dbReference type="EMBL" id="JBFNXQ010000086">
    <property type="protein sequence ID" value="MEX5720769.1"/>
    <property type="molecule type" value="Genomic_DNA"/>
</dbReference>
<dbReference type="Pfam" id="PF00441">
    <property type="entry name" value="Acyl-CoA_dh_1"/>
    <property type="match status" value="1"/>
</dbReference>
<dbReference type="InterPro" id="IPR036250">
    <property type="entry name" value="AcylCo_DH-like_C"/>
</dbReference>
<organism evidence="4 5">
    <name type="scientific">Geodermatophilus maliterrae</name>
    <dbReference type="NCBI Taxonomy" id="3162531"/>
    <lineage>
        <taxon>Bacteria</taxon>
        <taxon>Bacillati</taxon>
        <taxon>Actinomycetota</taxon>
        <taxon>Actinomycetes</taxon>
        <taxon>Geodermatophilales</taxon>
        <taxon>Geodermatophilaceae</taxon>
        <taxon>Geodermatophilus</taxon>
    </lineage>
</organism>
<reference evidence="4 5" key="1">
    <citation type="submission" date="2024-06" db="EMBL/GenBank/DDBJ databases">
        <title>Draft genome sequence of Geodermatophilus badlandi, a novel member of the Geodermatophilaceae isolated from badland sedimentary rocks in the Red desert, Wyoming, USA.</title>
        <authorList>
            <person name="Ben Tekaya S."/>
            <person name="Nouioui I."/>
            <person name="Flores G.M."/>
            <person name="Shaal M.N."/>
            <person name="Bredoire F."/>
            <person name="Basile F."/>
            <person name="Van Diepen L."/>
            <person name="Ward N.L."/>
        </authorList>
    </citation>
    <scope>NUCLEOTIDE SEQUENCE [LARGE SCALE GENOMIC DNA]</scope>
    <source>
        <strain evidence="4 5">WL48A</strain>
    </source>
</reference>
<keyword evidence="1" id="KW-0285">Flavoprotein</keyword>
<dbReference type="InterPro" id="IPR045008">
    <property type="entry name" value="ACX4-like"/>
</dbReference>
<keyword evidence="5" id="KW-1185">Reference proteome</keyword>
<sequence>MTAGSSRPDNPSTDERGTGPRTWPDRRSTRTASQPGSPSSAGSLRAGPTVRRRRQGGGDIIGFDICEDIPEARAMATEADPRGDPHRGRGRRKAGWWPSRTRSGAAWHAGGCQMGAFEAALAYAEDRVQIGRPIAGFQLIQDLTARMAGNVTASLGIAVRVARSQEEAASTTTTPPWPRASSPVVAGRPSPGRELFGGNGILLDRDVIRYSTTPRPCPPTRHPGDHQSHRRPCAHRAQRPRVTATQRPPPGSPARGPRTDDPDGGTRRGGVRPSRPGRAPGRTTETTSGGAPG</sequence>
<dbReference type="SUPFAM" id="SSF47203">
    <property type="entry name" value="Acyl-CoA dehydrogenase C-terminal domain-like"/>
    <property type="match status" value="1"/>
</dbReference>
<evidence type="ECO:0000313" key="5">
    <source>
        <dbReference type="Proteomes" id="UP001560045"/>
    </source>
</evidence>
<evidence type="ECO:0000313" key="4">
    <source>
        <dbReference type="EMBL" id="MEX5720769.1"/>
    </source>
</evidence>
<feature type="region of interest" description="Disordered" evidence="2">
    <location>
        <begin position="1"/>
        <end position="62"/>
    </location>
</feature>
<feature type="region of interest" description="Disordered" evidence="2">
    <location>
        <begin position="166"/>
        <end position="293"/>
    </location>
</feature>
<dbReference type="InterPro" id="IPR009075">
    <property type="entry name" value="AcylCo_DH/oxidase_C"/>
</dbReference>
<feature type="compositionally biased region" description="Basic and acidic residues" evidence="2">
    <location>
        <begin position="13"/>
        <end position="28"/>
    </location>
</feature>
<feature type="region of interest" description="Disordered" evidence="2">
    <location>
        <begin position="76"/>
        <end position="106"/>
    </location>
</feature>
<feature type="compositionally biased region" description="Low complexity" evidence="2">
    <location>
        <begin position="271"/>
        <end position="284"/>
    </location>
</feature>
<dbReference type="Gene3D" id="1.20.140.10">
    <property type="entry name" value="Butyryl-CoA Dehydrogenase, subunit A, domain 3"/>
    <property type="match status" value="1"/>
</dbReference>
<dbReference type="PANTHER" id="PTHR43188">
    <property type="entry name" value="ACYL-COENZYME A OXIDASE"/>
    <property type="match status" value="1"/>
</dbReference>
<evidence type="ECO:0000256" key="2">
    <source>
        <dbReference type="SAM" id="MobiDB-lite"/>
    </source>
</evidence>
<feature type="compositionally biased region" description="Basic and acidic residues" evidence="2">
    <location>
        <begin position="257"/>
        <end position="266"/>
    </location>
</feature>
<feature type="compositionally biased region" description="Basic residues" evidence="2">
    <location>
        <begin position="228"/>
        <end position="239"/>
    </location>
</feature>
<evidence type="ECO:0000259" key="3">
    <source>
        <dbReference type="Pfam" id="PF00441"/>
    </source>
</evidence>
<name>A0ABV3XJK6_9ACTN</name>
<evidence type="ECO:0000256" key="1">
    <source>
        <dbReference type="ARBA" id="ARBA00022630"/>
    </source>
</evidence>
<gene>
    <name evidence="4" type="ORF">ABQ292_20645</name>
</gene>
<comment type="caution">
    <text evidence="4">The sequence shown here is derived from an EMBL/GenBank/DDBJ whole genome shotgun (WGS) entry which is preliminary data.</text>
</comment>
<feature type="compositionally biased region" description="Low complexity" evidence="2">
    <location>
        <begin position="32"/>
        <end position="43"/>
    </location>
</feature>
<accession>A0ABV3XJK6</accession>
<feature type="domain" description="Acyl-CoA dehydrogenase/oxidase C-terminal" evidence="3">
    <location>
        <begin position="100"/>
        <end position="171"/>
    </location>
</feature>
<protein>
    <submittedName>
        <fullName evidence="4">Acyl-CoA dehydrogenase family protein</fullName>
    </submittedName>
</protein>